<keyword evidence="5 6" id="KW-0472">Membrane</keyword>
<sequence>MKKTHLDVYLLLPIKNFIEKQTSVGLLLIFSAILAVIFANSPLSETYFSFWEQHLYIGLNDLVIEKSLLHWINDGLMSIFFFMVGLELKREIMHGHLASVRGAVLPIAAAVGGMVFPALIYFFFNSGTEAISGWGIPMATDIAFALGILYLLGDRVPLSLKVFLTAIAIVDDLGAVLVIAFFYTAELSIENLAIGAFFLLILLSANHIGIRNTWFYAIMGIGGLWMAIMLSGVHATIAAVLAAFTIPTGKKIDTPVFLRKVRWLSADIKRKTRHIKESGEEEHDNVTNTIEKFASLAQDATPPLQRLEHALYPVVSFVILPLFAFANAGVRLDFTSPEALLSPVLIGVVLGLIVGKFIGIVLFTRLMVFFKLSELPKKVQWKHIYGIGFLGAIGFTMSLFITELAFVNEIYAAQAKTGILLASVLAGIIGFFYLKTTGIEKRKRVKRPHKEPQTSGKLEPELK</sequence>
<dbReference type="RefSeq" id="WP_380753308.1">
    <property type="nucleotide sequence ID" value="NZ_JBHULT010000010.1"/>
</dbReference>
<dbReference type="PANTHER" id="PTHR30341:SF0">
    <property type="entry name" value="NA(+)_H(+) ANTIPORTER NHAA"/>
    <property type="match status" value="1"/>
</dbReference>
<keyword evidence="6" id="KW-0739">Sodium transport</keyword>
<evidence type="ECO:0000256" key="7">
    <source>
        <dbReference type="SAM" id="MobiDB-lite"/>
    </source>
</evidence>
<evidence type="ECO:0000256" key="1">
    <source>
        <dbReference type="ARBA" id="ARBA00004429"/>
    </source>
</evidence>
<evidence type="ECO:0000256" key="6">
    <source>
        <dbReference type="HAMAP-Rule" id="MF_01844"/>
    </source>
</evidence>
<evidence type="ECO:0000256" key="2">
    <source>
        <dbReference type="ARBA" id="ARBA00022475"/>
    </source>
</evidence>
<comment type="catalytic activity">
    <reaction evidence="6">
        <text>Na(+)(in) + 2 H(+)(out) = Na(+)(out) + 2 H(+)(in)</text>
        <dbReference type="Rhea" id="RHEA:29251"/>
        <dbReference type="ChEBI" id="CHEBI:15378"/>
        <dbReference type="ChEBI" id="CHEBI:29101"/>
    </reaction>
</comment>
<keyword evidence="6" id="KW-0050">Antiport</keyword>
<dbReference type="PANTHER" id="PTHR30341">
    <property type="entry name" value="SODIUM ION/PROTON ANTIPORTER NHAA-RELATED"/>
    <property type="match status" value="1"/>
</dbReference>
<feature type="transmembrane region" description="Helical" evidence="6">
    <location>
        <begin position="310"/>
        <end position="328"/>
    </location>
</feature>
<gene>
    <name evidence="6 8" type="primary">nhaA</name>
    <name evidence="8" type="ORF">ACFSTG_12440</name>
</gene>
<accession>A0ABW5IZR1</accession>
<dbReference type="InterPro" id="IPR023171">
    <property type="entry name" value="Na/H_antiporter_dom_sf"/>
</dbReference>
<feature type="transmembrane region" description="Helical" evidence="6">
    <location>
        <begin position="21"/>
        <end position="39"/>
    </location>
</feature>
<dbReference type="Proteomes" id="UP001597468">
    <property type="component" value="Unassembled WGS sequence"/>
</dbReference>
<evidence type="ECO:0000256" key="5">
    <source>
        <dbReference type="ARBA" id="ARBA00023136"/>
    </source>
</evidence>
<proteinExistence type="inferred from homology"/>
<dbReference type="Pfam" id="PF06965">
    <property type="entry name" value="Na_H_antiport_1"/>
    <property type="match status" value="1"/>
</dbReference>
<reference evidence="9" key="1">
    <citation type="journal article" date="2019" name="Int. J. Syst. Evol. Microbiol.">
        <title>The Global Catalogue of Microorganisms (GCM) 10K type strain sequencing project: providing services to taxonomists for standard genome sequencing and annotation.</title>
        <authorList>
            <consortium name="The Broad Institute Genomics Platform"/>
            <consortium name="The Broad Institute Genome Sequencing Center for Infectious Disease"/>
            <person name="Wu L."/>
            <person name="Ma J."/>
        </authorList>
    </citation>
    <scope>NUCLEOTIDE SEQUENCE [LARGE SCALE GENOMIC DNA]</scope>
    <source>
        <strain evidence="9">KCTC 42585</strain>
    </source>
</reference>
<evidence type="ECO:0000256" key="3">
    <source>
        <dbReference type="ARBA" id="ARBA00022692"/>
    </source>
</evidence>
<keyword evidence="6" id="KW-0406">Ion transport</keyword>
<dbReference type="EMBL" id="JBHULT010000010">
    <property type="protein sequence ID" value="MFD2518709.1"/>
    <property type="molecule type" value="Genomic_DNA"/>
</dbReference>
<comment type="function">
    <text evidence="6">Na(+)/H(+) antiporter that extrudes sodium in exchange for external protons.</text>
</comment>
<evidence type="ECO:0000313" key="9">
    <source>
        <dbReference type="Proteomes" id="UP001597468"/>
    </source>
</evidence>
<keyword evidence="6" id="KW-0915">Sodium</keyword>
<dbReference type="HAMAP" id="MF_01844">
    <property type="entry name" value="NhaA"/>
    <property type="match status" value="1"/>
</dbReference>
<feature type="region of interest" description="Disordered" evidence="7">
    <location>
        <begin position="444"/>
        <end position="463"/>
    </location>
</feature>
<keyword evidence="4 6" id="KW-1133">Transmembrane helix</keyword>
<comment type="subcellular location">
    <subcellularLocation>
        <location evidence="1">Cell inner membrane</location>
        <topology evidence="1">Multi-pass membrane protein</topology>
    </subcellularLocation>
    <subcellularLocation>
        <location evidence="6">Cell membrane</location>
        <topology evidence="6">Multi-pass membrane protein</topology>
    </subcellularLocation>
</comment>
<feature type="transmembrane region" description="Helical" evidence="6">
    <location>
        <begin position="214"/>
        <end position="244"/>
    </location>
</feature>
<keyword evidence="9" id="KW-1185">Reference proteome</keyword>
<feature type="transmembrane region" description="Helical" evidence="6">
    <location>
        <begin position="173"/>
        <end position="202"/>
    </location>
</feature>
<name>A0ABW5IZR1_9FLAO</name>
<keyword evidence="3 6" id="KW-0812">Transmembrane</keyword>
<dbReference type="InterPro" id="IPR004670">
    <property type="entry name" value="NhaA"/>
</dbReference>
<comment type="similarity">
    <text evidence="6">Belongs to the NhaA Na(+)/H(+) (TC 2.A.33) antiporter family.</text>
</comment>
<feature type="transmembrane region" description="Helical" evidence="6">
    <location>
        <begin position="100"/>
        <end position="124"/>
    </location>
</feature>
<keyword evidence="2 6" id="KW-1003">Cell membrane</keyword>
<evidence type="ECO:0000313" key="8">
    <source>
        <dbReference type="EMBL" id="MFD2518709.1"/>
    </source>
</evidence>
<feature type="transmembrane region" description="Helical" evidence="6">
    <location>
        <begin position="413"/>
        <end position="434"/>
    </location>
</feature>
<feature type="transmembrane region" description="Helical" evidence="6">
    <location>
        <begin position="340"/>
        <end position="363"/>
    </location>
</feature>
<evidence type="ECO:0000256" key="4">
    <source>
        <dbReference type="ARBA" id="ARBA00022989"/>
    </source>
</evidence>
<feature type="transmembrane region" description="Helical" evidence="6">
    <location>
        <begin position="384"/>
        <end position="407"/>
    </location>
</feature>
<dbReference type="Gene3D" id="1.20.1530.10">
    <property type="entry name" value="Na+/H+ antiporter like domain"/>
    <property type="match status" value="1"/>
</dbReference>
<keyword evidence="6" id="KW-0813">Transport</keyword>
<feature type="transmembrane region" description="Helical" evidence="6">
    <location>
        <begin position="130"/>
        <end position="152"/>
    </location>
</feature>
<comment type="caution">
    <text evidence="8">The sequence shown here is derived from an EMBL/GenBank/DDBJ whole genome shotgun (WGS) entry which is preliminary data.</text>
</comment>
<organism evidence="8 9">
    <name type="scientific">Salinimicrobium flavum</name>
    <dbReference type="NCBI Taxonomy" id="1737065"/>
    <lineage>
        <taxon>Bacteria</taxon>
        <taxon>Pseudomonadati</taxon>
        <taxon>Bacteroidota</taxon>
        <taxon>Flavobacteriia</taxon>
        <taxon>Flavobacteriales</taxon>
        <taxon>Flavobacteriaceae</taxon>
        <taxon>Salinimicrobium</taxon>
    </lineage>
</organism>
<dbReference type="NCBIfam" id="TIGR00773">
    <property type="entry name" value="NhaA"/>
    <property type="match status" value="1"/>
</dbReference>
<protein>
    <recommendedName>
        <fullName evidence="6">Na(+)/H(+) antiporter NhaA</fullName>
    </recommendedName>
    <alternativeName>
        <fullName evidence="6">Sodium/proton antiporter NhaA</fullName>
    </alternativeName>
</protein>